<evidence type="ECO:0000313" key="5">
    <source>
        <dbReference type="EMBL" id="KAL3403156.1"/>
    </source>
</evidence>
<evidence type="ECO:0000259" key="4">
    <source>
        <dbReference type="Pfam" id="PF00079"/>
    </source>
</evidence>
<comment type="caution">
    <text evidence="5">The sequence shown here is derived from an EMBL/GenBank/DDBJ whole genome shotgun (WGS) entry which is preliminary data.</text>
</comment>
<dbReference type="GO" id="GO:0004867">
    <property type="term" value="F:serine-type endopeptidase inhibitor activity"/>
    <property type="evidence" value="ECO:0007669"/>
    <property type="project" value="UniProtKB-KW"/>
</dbReference>
<dbReference type="InterPro" id="IPR036186">
    <property type="entry name" value="Serpin_sf"/>
</dbReference>
<evidence type="ECO:0000256" key="2">
    <source>
        <dbReference type="ARBA" id="ARBA00022900"/>
    </source>
</evidence>
<keyword evidence="6" id="KW-1185">Reference proteome</keyword>
<name>A0ABD2XD74_9HYME</name>
<dbReference type="Pfam" id="PF00079">
    <property type="entry name" value="Serpin"/>
    <property type="match status" value="1"/>
</dbReference>
<keyword evidence="2" id="KW-0722">Serine protease inhibitor</keyword>
<evidence type="ECO:0000256" key="3">
    <source>
        <dbReference type="SAM" id="MobiDB-lite"/>
    </source>
</evidence>
<dbReference type="Proteomes" id="UP001627154">
    <property type="component" value="Unassembled WGS sequence"/>
</dbReference>
<feature type="region of interest" description="Disordered" evidence="3">
    <location>
        <begin position="137"/>
        <end position="159"/>
    </location>
</feature>
<dbReference type="AlphaFoldDB" id="A0ABD2XD74"/>
<feature type="compositionally biased region" description="Basic and acidic residues" evidence="3">
    <location>
        <begin position="139"/>
        <end position="159"/>
    </location>
</feature>
<dbReference type="PANTHER" id="PTHR11461">
    <property type="entry name" value="SERINE PROTEASE INHIBITOR, SERPIN"/>
    <property type="match status" value="1"/>
</dbReference>
<dbReference type="EMBL" id="JBJJXI010000032">
    <property type="protein sequence ID" value="KAL3403156.1"/>
    <property type="molecule type" value="Genomic_DNA"/>
</dbReference>
<proteinExistence type="predicted"/>
<dbReference type="InterPro" id="IPR042185">
    <property type="entry name" value="Serpin_sf_2"/>
</dbReference>
<reference evidence="5 6" key="1">
    <citation type="journal article" date="2024" name="bioRxiv">
        <title>A reference genome for Trichogramma kaykai: A tiny desert-dwelling parasitoid wasp with competing sex-ratio distorters.</title>
        <authorList>
            <person name="Culotta J."/>
            <person name="Lindsey A.R."/>
        </authorList>
    </citation>
    <scope>NUCLEOTIDE SEQUENCE [LARGE SCALE GENOMIC DNA]</scope>
    <source>
        <strain evidence="5 6">KSX58</strain>
    </source>
</reference>
<feature type="domain" description="Serpin" evidence="4">
    <location>
        <begin position="13"/>
        <end position="93"/>
    </location>
</feature>
<dbReference type="PANTHER" id="PTHR11461:SF342">
    <property type="entry name" value="SERINE PROTEASE INHIBITOR 28DC"/>
    <property type="match status" value="1"/>
</dbReference>
<dbReference type="Gene3D" id="2.30.39.10">
    <property type="entry name" value="Alpha-1-antitrypsin, domain 1"/>
    <property type="match status" value="1"/>
</dbReference>
<dbReference type="InterPro" id="IPR042178">
    <property type="entry name" value="Serpin_sf_1"/>
</dbReference>
<dbReference type="SUPFAM" id="SSF56574">
    <property type="entry name" value="Serpins"/>
    <property type="match status" value="1"/>
</dbReference>
<sequence>MKILDWKLSLCHTRIHSTDMIFLLPKVNLSHQIDFTKVLNDMGVKLLTDSQRADLSRLTSQNIYNSRIHFDTIIQKVQMSITEEGTEAAAVSAAFGFRMGGDDPIRSCTVRGRLVHCSAASSELYVYCTCSASGSRVQRQKEREREIEREVQERERERE</sequence>
<evidence type="ECO:0000256" key="1">
    <source>
        <dbReference type="ARBA" id="ARBA00022690"/>
    </source>
</evidence>
<accession>A0ABD2XD74</accession>
<dbReference type="InterPro" id="IPR000215">
    <property type="entry name" value="Serpin_fam"/>
</dbReference>
<organism evidence="5 6">
    <name type="scientific">Trichogramma kaykai</name>
    <dbReference type="NCBI Taxonomy" id="54128"/>
    <lineage>
        <taxon>Eukaryota</taxon>
        <taxon>Metazoa</taxon>
        <taxon>Ecdysozoa</taxon>
        <taxon>Arthropoda</taxon>
        <taxon>Hexapoda</taxon>
        <taxon>Insecta</taxon>
        <taxon>Pterygota</taxon>
        <taxon>Neoptera</taxon>
        <taxon>Endopterygota</taxon>
        <taxon>Hymenoptera</taxon>
        <taxon>Apocrita</taxon>
        <taxon>Proctotrupomorpha</taxon>
        <taxon>Chalcidoidea</taxon>
        <taxon>Trichogrammatidae</taxon>
        <taxon>Trichogramma</taxon>
    </lineage>
</organism>
<evidence type="ECO:0000313" key="6">
    <source>
        <dbReference type="Proteomes" id="UP001627154"/>
    </source>
</evidence>
<dbReference type="Gene3D" id="3.30.497.10">
    <property type="entry name" value="Antithrombin, subunit I, domain 2"/>
    <property type="match status" value="1"/>
</dbReference>
<keyword evidence="1" id="KW-0646">Protease inhibitor</keyword>
<dbReference type="InterPro" id="IPR023796">
    <property type="entry name" value="Serpin_dom"/>
</dbReference>
<gene>
    <name evidence="5" type="ORF">TKK_004274</name>
</gene>
<protein>
    <recommendedName>
        <fullName evidence="4">Serpin domain-containing protein</fullName>
    </recommendedName>
</protein>